<feature type="compositionally biased region" description="Acidic residues" evidence="1">
    <location>
        <begin position="657"/>
        <end position="683"/>
    </location>
</feature>
<dbReference type="OrthoDB" id="2436145at2759"/>
<name>A0A1Y2J042_TRAC3</name>
<evidence type="ECO:0000256" key="1">
    <source>
        <dbReference type="SAM" id="MobiDB-lite"/>
    </source>
</evidence>
<organism evidence="2 3">
    <name type="scientific">Trametes coccinea (strain BRFM310)</name>
    <name type="common">Pycnoporus coccineus</name>
    <dbReference type="NCBI Taxonomy" id="1353009"/>
    <lineage>
        <taxon>Eukaryota</taxon>
        <taxon>Fungi</taxon>
        <taxon>Dikarya</taxon>
        <taxon>Basidiomycota</taxon>
        <taxon>Agaricomycotina</taxon>
        <taxon>Agaricomycetes</taxon>
        <taxon>Polyporales</taxon>
        <taxon>Polyporaceae</taxon>
        <taxon>Trametes</taxon>
    </lineage>
</organism>
<gene>
    <name evidence="2" type="ORF">PYCCODRAFT_1520004</name>
</gene>
<sequence length="916" mass="102738">MELNHATIRPNTRPSISFISAREAKLSGDKWAYQVEPHRVQCARCRQWINLHKKQRFNLQNWYKHKQCCSHITGVEPGDITQTQPPPDSNLEWEEQNWTKQEQLALDHALSGWARWIVDYGRQLVKSTWCEGTTMNASGVCNACQALQEDDAFKRAVARQKNKEAQLSEDKQRDIIVHREKYAPTTLRTAEARDLQLKMSDTTIFKLVQALERGDSIRAFLALYQCAKEGKLTRYQTFVDICAVLEKQLSLAESDSPGAKKGIRYPQDYLNFMTIMRSYGQHSAQQYGILTSQIGGPCPRSHSTGVRLKVVKRSPDVLSQPDLDFENVARVKRLMDSLRYCGPVARLSYSNDHGSHILGSTLSLDDCVVDEVDDITRIVAHVRSEKKFASQVRAILVKIPLPQVPPLVIALRPTKGNDDAASIYALHVRLLDMAEQLGIKIISLYPLYSISLHAPVFPTGPLTCWNQPQHGTHTASLGRGFVVNRCLINVDKQDDGTARQLFHYTALEAMTSQDASGCTYVQDEFLGLFVYLFIFVHRNFFGLARTLLPDFTYAELLKLILLSGKVTAKKERTACAGYVLDYDPTPLTAAELEHARVRLPEESVNRLVEVAHKEATQIAKQLLRLPIPALPFSQIPLRPPPMLTRSHLASKAAPASEDSDEEDDDDVHVNDDDDDDDDDEELDGDLREEGGLGETEFGASASAISSVQADGLDDPALMAQLAKRTAEAVHYTARLSALSEDLDSTVNELTEEELACLQQPGKPGPLAHPLPSPLLAGLQTVMNSSPLVFASKILDNNDKIVIWQMLDLRREHQSSTSTHSERVVKVDPKFALSRLEHPDKKMSIREASHVLRVAQDLAGPPVDRLKSTRERHWQEVARNVQEVVKEQGLILYYTIIHYACSQICVIQICQTFRART</sequence>
<reference evidence="2 3" key="1">
    <citation type="journal article" date="2015" name="Biotechnol. Biofuels">
        <title>Enhanced degradation of softwood versus hardwood by the white-rot fungus Pycnoporus coccineus.</title>
        <authorList>
            <person name="Couturier M."/>
            <person name="Navarro D."/>
            <person name="Chevret D."/>
            <person name="Henrissat B."/>
            <person name="Piumi F."/>
            <person name="Ruiz-Duenas F.J."/>
            <person name="Martinez A.T."/>
            <person name="Grigoriev I.V."/>
            <person name="Riley R."/>
            <person name="Lipzen A."/>
            <person name="Berrin J.G."/>
            <person name="Master E.R."/>
            <person name="Rosso M.N."/>
        </authorList>
    </citation>
    <scope>NUCLEOTIDE SEQUENCE [LARGE SCALE GENOMIC DNA]</scope>
    <source>
        <strain evidence="2 3">BRFM310</strain>
    </source>
</reference>
<evidence type="ECO:0000313" key="3">
    <source>
        <dbReference type="Proteomes" id="UP000193067"/>
    </source>
</evidence>
<accession>A0A1Y2J042</accession>
<protein>
    <submittedName>
        <fullName evidence="2">Uncharacterized protein</fullName>
    </submittedName>
</protein>
<proteinExistence type="predicted"/>
<evidence type="ECO:0000313" key="2">
    <source>
        <dbReference type="EMBL" id="OSD06283.1"/>
    </source>
</evidence>
<dbReference type="AlphaFoldDB" id="A0A1Y2J042"/>
<dbReference type="EMBL" id="KZ084090">
    <property type="protein sequence ID" value="OSD06283.1"/>
    <property type="molecule type" value="Genomic_DNA"/>
</dbReference>
<dbReference type="STRING" id="1353009.A0A1Y2J042"/>
<keyword evidence="3" id="KW-1185">Reference proteome</keyword>
<dbReference type="Proteomes" id="UP000193067">
    <property type="component" value="Unassembled WGS sequence"/>
</dbReference>
<feature type="region of interest" description="Disordered" evidence="1">
    <location>
        <begin position="641"/>
        <end position="697"/>
    </location>
</feature>